<proteinExistence type="predicted"/>
<organism evidence="8 9">
    <name type="scientific">Pseudoloma neurophilia</name>
    <dbReference type="NCBI Taxonomy" id="146866"/>
    <lineage>
        <taxon>Eukaryota</taxon>
        <taxon>Fungi</taxon>
        <taxon>Fungi incertae sedis</taxon>
        <taxon>Microsporidia</taxon>
        <taxon>Pseudoloma</taxon>
    </lineage>
</organism>
<dbReference type="InterPro" id="IPR035979">
    <property type="entry name" value="RBD_domain_sf"/>
</dbReference>
<dbReference type="Pfam" id="PF00076">
    <property type="entry name" value="RRM_1"/>
    <property type="match status" value="2"/>
</dbReference>
<dbReference type="SMART" id="SM00360">
    <property type="entry name" value="RRM"/>
    <property type="match status" value="2"/>
</dbReference>
<feature type="domain" description="RRM" evidence="7">
    <location>
        <begin position="87"/>
        <end position="157"/>
    </location>
</feature>
<keyword evidence="2" id="KW-0507">mRNA processing</keyword>
<feature type="non-terminal residue" evidence="8">
    <location>
        <position position="1"/>
    </location>
</feature>
<feature type="non-terminal residue" evidence="8">
    <location>
        <position position="221"/>
    </location>
</feature>
<dbReference type="CDD" id="cd00590">
    <property type="entry name" value="RRM_SF"/>
    <property type="match status" value="3"/>
</dbReference>
<evidence type="ECO:0000313" key="8">
    <source>
        <dbReference type="EMBL" id="KRH91916.1"/>
    </source>
</evidence>
<dbReference type="VEuPathDB" id="MicrosporidiaDB:M153_18757000665"/>
<dbReference type="OrthoDB" id="439808at2759"/>
<feature type="domain" description="RRM" evidence="7">
    <location>
        <begin position="5"/>
        <end position="84"/>
    </location>
</feature>
<evidence type="ECO:0000256" key="1">
    <source>
        <dbReference type="ARBA" id="ARBA00004123"/>
    </source>
</evidence>
<dbReference type="SUPFAM" id="SSF54928">
    <property type="entry name" value="RNA-binding domain, RBD"/>
    <property type="match status" value="2"/>
</dbReference>
<evidence type="ECO:0000313" key="9">
    <source>
        <dbReference type="Proteomes" id="UP000051530"/>
    </source>
</evidence>
<name>A0A0R0LR12_9MICR</name>
<dbReference type="GO" id="GO:0003729">
    <property type="term" value="F:mRNA binding"/>
    <property type="evidence" value="ECO:0007669"/>
    <property type="project" value="TreeGrafter"/>
</dbReference>
<dbReference type="Proteomes" id="UP000051530">
    <property type="component" value="Unassembled WGS sequence"/>
</dbReference>
<keyword evidence="5" id="KW-0539">Nucleus</keyword>
<dbReference type="InterPro" id="IPR050374">
    <property type="entry name" value="RRT5_SRSF_SR"/>
</dbReference>
<reference evidence="8 9" key="1">
    <citation type="submission" date="2015-07" db="EMBL/GenBank/DDBJ databases">
        <title>The genome of Pseudoloma neurophilia, a relevant intracellular parasite of the zebrafish.</title>
        <authorList>
            <person name="Ndikumana S."/>
            <person name="Pelin A."/>
            <person name="Sanders J."/>
            <person name="Corradi N."/>
        </authorList>
    </citation>
    <scope>NUCLEOTIDE SEQUENCE [LARGE SCALE GENOMIC DNA]</scope>
    <source>
        <strain evidence="8 9">MK1</strain>
    </source>
</reference>
<keyword evidence="4 6" id="KW-0694">RNA-binding</keyword>
<evidence type="ECO:0000256" key="5">
    <source>
        <dbReference type="ARBA" id="ARBA00023242"/>
    </source>
</evidence>
<keyword evidence="3" id="KW-0677">Repeat</keyword>
<comment type="subcellular location">
    <subcellularLocation>
        <location evidence="1">Nucleus</location>
    </subcellularLocation>
</comment>
<sequence length="221" mass="25816">PLAMTKLFVSNLPLASTIKEIQDLFLVFGPLKSIKQHFNELKENDQTQNVFVEYYNESDAEKAINSLKGQKIMNRPILIEKAFERFNKLYVGKLPPTITVEDLKNHFRSFGEIISIQREPENDFAFIVFKDQEIVELLIKSHSKQNIRDVKFDVKRAFSRKEVQQRIIPPKRSIIIKNVPTDIKEKDFQTFFKDIGLIERVHLQKSQATVIFYNEFAALKA</sequence>
<evidence type="ECO:0000256" key="6">
    <source>
        <dbReference type="PROSITE-ProRule" id="PRU00176"/>
    </source>
</evidence>
<feature type="domain" description="RRM" evidence="7">
    <location>
        <begin position="172"/>
        <end position="221"/>
    </location>
</feature>
<evidence type="ECO:0000256" key="4">
    <source>
        <dbReference type="ARBA" id="ARBA00022884"/>
    </source>
</evidence>
<protein>
    <submittedName>
        <fullName evidence="8">Polyadenylate-binding protein (RRM superfamily)</fullName>
    </submittedName>
</protein>
<accession>A0A0R0LR12</accession>
<dbReference type="GO" id="GO:0005737">
    <property type="term" value="C:cytoplasm"/>
    <property type="evidence" value="ECO:0007669"/>
    <property type="project" value="TreeGrafter"/>
</dbReference>
<dbReference type="PANTHER" id="PTHR23003:SF62">
    <property type="entry name" value="SERINE_ARGININE (SR)-TYPE SHUTTLING MRNA BINDING PROTEIN NPL3"/>
    <property type="match status" value="1"/>
</dbReference>
<dbReference type="AlphaFoldDB" id="A0A0R0LR12"/>
<evidence type="ECO:0000259" key="7">
    <source>
        <dbReference type="PROSITE" id="PS50102"/>
    </source>
</evidence>
<keyword evidence="9" id="KW-1185">Reference proteome</keyword>
<dbReference type="Gene3D" id="3.30.70.330">
    <property type="match status" value="3"/>
</dbReference>
<evidence type="ECO:0000256" key="2">
    <source>
        <dbReference type="ARBA" id="ARBA00022664"/>
    </source>
</evidence>
<dbReference type="GO" id="GO:0005634">
    <property type="term" value="C:nucleus"/>
    <property type="evidence" value="ECO:0007669"/>
    <property type="project" value="UniProtKB-SubCell"/>
</dbReference>
<dbReference type="GO" id="GO:0006397">
    <property type="term" value="P:mRNA processing"/>
    <property type="evidence" value="ECO:0007669"/>
    <property type="project" value="UniProtKB-KW"/>
</dbReference>
<comment type="caution">
    <text evidence="8">The sequence shown here is derived from an EMBL/GenBank/DDBJ whole genome shotgun (WGS) entry which is preliminary data.</text>
</comment>
<dbReference type="PANTHER" id="PTHR23003">
    <property type="entry name" value="RNA RECOGNITION MOTIF RRM DOMAIN CONTAINING PROTEIN"/>
    <property type="match status" value="1"/>
</dbReference>
<dbReference type="PROSITE" id="PS50102">
    <property type="entry name" value="RRM"/>
    <property type="match status" value="3"/>
</dbReference>
<gene>
    <name evidence="8" type="ORF">M153_18757000665</name>
</gene>
<dbReference type="InterPro" id="IPR000504">
    <property type="entry name" value="RRM_dom"/>
</dbReference>
<dbReference type="EMBL" id="LGUB01001396">
    <property type="protein sequence ID" value="KRH91916.1"/>
    <property type="molecule type" value="Genomic_DNA"/>
</dbReference>
<evidence type="ECO:0000256" key="3">
    <source>
        <dbReference type="ARBA" id="ARBA00022737"/>
    </source>
</evidence>
<dbReference type="InterPro" id="IPR012677">
    <property type="entry name" value="Nucleotide-bd_a/b_plait_sf"/>
</dbReference>